<accession>A0A6G6WBR2</accession>
<dbReference type="AlphaFoldDB" id="A0A6G6WBR2"/>
<name>A0A6G6WBR2_9ACTN</name>
<dbReference type="KEGG" id="nano:G5V58_07615"/>
<protein>
    <submittedName>
        <fullName evidence="1">Uncharacterized protein</fullName>
    </submittedName>
</protein>
<proteinExistence type="predicted"/>
<dbReference type="RefSeq" id="WP_165230626.1">
    <property type="nucleotide sequence ID" value="NZ_CP049257.1"/>
</dbReference>
<sequence>MSTADEIEAAVTRVLTDFGSVAQVASAADRLRGGPGVPLSRAALVVWVADQLQNDGNLWLRGAWGRPLPPCPGHQHPANARAFDDEAWWVCPEVGEPVGRIGELAG</sequence>
<keyword evidence="2" id="KW-1185">Reference proteome</keyword>
<dbReference type="Proteomes" id="UP000502996">
    <property type="component" value="Chromosome"/>
</dbReference>
<organism evidence="1 2">
    <name type="scientific">Nocardioides anomalus</name>
    <dbReference type="NCBI Taxonomy" id="2712223"/>
    <lineage>
        <taxon>Bacteria</taxon>
        <taxon>Bacillati</taxon>
        <taxon>Actinomycetota</taxon>
        <taxon>Actinomycetes</taxon>
        <taxon>Propionibacteriales</taxon>
        <taxon>Nocardioidaceae</taxon>
        <taxon>Nocardioides</taxon>
    </lineage>
</organism>
<reference evidence="1 2" key="1">
    <citation type="submission" date="2020-02" db="EMBL/GenBank/DDBJ databases">
        <title>Full genome sequence of Nocardioides sp. R-3366.</title>
        <authorList>
            <person name="Im W.-T."/>
        </authorList>
    </citation>
    <scope>NUCLEOTIDE SEQUENCE [LARGE SCALE GENOMIC DNA]</scope>
    <source>
        <strain evidence="1 2">R-3366</strain>
    </source>
</reference>
<evidence type="ECO:0000313" key="1">
    <source>
        <dbReference type="EMBL" id="QIG42664.1"/>
    </source>
</evidence>
<gene>
    <name evidence="1" type="ORF">G5V58_07615</name>
</gene>
<dbReference type="EMBL" id="CP049257">
    <property type="protein sequence ID" value="QIG42664.1"/>
    <property type="molecule type" value="Genomic_DNA"/>
</dbReference>
<evidence type="ECO:0000313" key="2">
    <source>
        <dbReference type="Proteomes" id="UP000502996"/>
    </source>
</evidence>